<accession>A0A845BUV3</accession>
<proteinExistence type="predicted"/>
<dbReference type="SUPFAM" id="SSF56529">
    <property type="entry name" value="FAH"/>
    <property type="match status" value="1"/>
</dbReference>
<protein>
    <submittedName>
        <fullName evidence="3">Isomerase/hydrolase</fullName>
    </submittedName>
</protein>
<dbReference type="RefSeq" id="WP_160795258.1">
    <property type="nucleotide sequence ID" value="NZ_WSSB01000003.1"/>
</dbReference>
<dbReference type="GO" id="GO:0046872">
    <property type="term" value="F:metal ion binding"/>
    <property type="evidence" value="ECO:0007669"/>
    <property type="project" value="UniProtKB-KW"/>
</dbReference>
<dbReference type="InterPro" id="IPR036663">
    <property type="entry name" value="Fumarylacetoacetase_C_sf"/>
</dbReference>
<keyword evidence="3" id="KW-0378">Hydrolase</keyword>
<dbReference type="PANTHER" id="PTHR11820">
    <property type="entry name" value="ACYLPYRUVASE"/>
    <property type="match status" value="1"/>
</dbReference>
<dbReference type="AlphaFoldDB" id="A0A845BUV3"/>
<evidence type="ECO:0000313" key="4">
    <source>
        <dbReference type="Proteomes" id="UP000467214"/>
    </source>
</evidence>
<dbReference type="GO" id="GO:0016853">
    <property type="term" value="F:isomerase activity"/>
    <property type="evidence" value="ECO:0007669"/>
    <property type="project" value="UniProtKB-KW"/>
</dbReference>
<gene>
    <name evidence="3" type="ORF">GQF02_04860</name>
</gene>
<keyword evidence="1" id="KW-0479">Metal-binding</keyword>
<sequence>MAELLVDTVPFRVGNIFCIGRNYAAHAAELGNALEEEPLVFLKPTSALIGEDAPITLPAYSQDVQHEAELVVLIGKGGADIAESGALEHVAAYGIGLDLTARDVQSEAKRKGLPWVKAKGFRTAACVSALVDARRVPDPQALHFSLTVNGETRQQGDTAMMLFSVANIVSTLSRIYGLAEGDLIYTGTPAGVSALASGDTVAVQLDGLVSAAWRVA</sequence>
<organism evidence="3 4">
    <name type="scientific">Craterilacuibacter sinensis</name>
    <dbReference type="NCBI Taxonomy" id="2686017"/>
    <lineage>
        <taxon>Bacteria</taxon>
        <taxon>Pseudomonadati</taxon>
        <taxon>Pseudomonadota</taxon>
        <taxon>Betaproteobacteria</taxon>
        <taxon>Neisseriales</taxon>
        <taxon>Neisseriaceae</taxon>
        <taxon>Craterilacuibacter</taxon>
    </lineage>
</organism>
<dbReference type="InterPro" id="IPR011234">
    <property type="entry name" value="Fumarylacetoacetase-like_C"/>
</dbReference>
<dbReference type="Proteomes" id="UP000467214">
    <property type="component" value="Unassembled WGS sequence"/>
</dbReference>
<dbReference type="Gene3D" id="3.90.850.10">
    <property type="entry name" value="Fumarylacetoacetase-like, C-terminal domain"/>
    <property type="match status" value="1"/>
</dbReference>
<dbReference type="Pfam" id="PF01557">
    <property type="entry name" value="FAA_hydrolase"/>
    <property type="match status" value="1"/>
</dbReference>
<comment type="caution">
    <text evidence="3">The sequence shown here is derived from an EMBL/GenBank/DDBJ whole genome shotgun (WGS) entry which is preliminary data.</text>
</comment>
<evidence type="ECO:0000259" key="2">
    <source>
        <dbReference type="Pfam" id="PF01557"/>
    </source>
</evidence>
<dbReference type="EMBL" id="WSSB01000003">
    <property type="protein sequence ID" value="MXR36303.1"/>
    <property type="molecule type" value="Genomic_DNA"/>
</dbReference>
<keyword evidence="3" id="KW-0413">Isomerase</keyword>
<dbReference type="GO" id="GO:0018773">
    <property type="term" value="F:acetylpyruvate hydrolase activity"/>
    <property type="evidence" value="ECO:0007669"/>
    <property type="project" value="TreeGrafter"/>
</dbReference>
<evidence type="ECO:0000313" key="3">
    <source>
        <dbReference type="EMBL" id="MXR36303.1"/>
    </source>
</evidence>
<feature type="domain" description="Fumarylacetoacetase-like C-terminal" evidence="2">
    <location>
        <begin position="16"/>
        <end position="215"/>
    </location>
</feature>
<reference evidence="3 4" key="1">
    <citation type="submission" date="2019-12" db="EMBL/GenBank/DDBJ databases">
        <title>Neisseriaceae gen. nov. sp. Genome sequencing and assembly.</title>
        <authorList>
            <person name="Liu Z."/>
            <person name="Li A."/>
        </authorList>
    </citation>
    <scope>NUCLEOTIDE SEQUENCE [LARGE SCALE GENOMIC DNA]</scope>
    <source>
        <strain evidence="3 4">B2N2-7</strain>
    </source>
</reference>
<dbReference type="PANTHER" id="PTHR11820:SF7">
    <property type="entry name" value="ACYLPYRUVASE FAHD1, MITOCHONDRIAL"/>
    <property type="match status" value="1"/>
</dbReference>
<evidence type="ECO:0000256" key="1">
    <source>
        <dbReference type="ARBA" id="ARBA00022723"/>
    </source>
</evidence>
<keyword evidence="4" id="KW-1185">Reference proteome</keyword>
<name>A0A845BUV3_9NEIS</name>